<evidence type="ECO:0000313" key="18">
    <source>
        <dbReference type="EMBL" id="JAJ19789.1"/>
    </source>
</evidence>
<feature type="compositionally biased region" description="Pro residues" evidence="16">
    <location>
        <begin position="275"/>
        <end position="287"/>
    </location>
</feature>
<dbReference type="CDD" id="cd05598">
    <property type="entry name" value="STKc_LATS"/>
    <property type="match status" value="1"/>
</dbReference>
<evidence type="ECO:0000256" key="4">
    <source>
        <dbReference type="ARBA" id="ARBA00022490"/>
    </source>
</evidence>
<keyword evidence="9 15" id="KW-0547">Nucleotide-binding</keyword>
<keyword evidence="7" id="KW-0808">Transferase</keyword>
<feature type="region of interest" description="Disordered" evidence="16">
    <location>
        <begin position="150"/>
        <end position="650"/>
    </location>
</feature>
<sequence>MSPGTETSMSNAVGKADRTGYHLKALQEIRNSLRPFATENGSPLPTIPKDGHISYQQHLYPYSSTSSGYIEHENGSDGYMQRSDGQILQRSATTGVFPPSSGQQVHRKPSFEREPRSSPAFDTSSAASSNRSDSPAAYFNGLGLVRGHVAPEAPPYSSRNAYPSSSDPPPPPPPPRGATPPPPPLPPPPSAASKSTGSQHYPSNFQLQQMLKRMSPVPNAPPIPGPRGTSPAPALPPGRLQPLVVQNGPQAQAQLTQQMQALNMYQQQPSNGSSPLPPSSAPPPPYPTGSASKLVAPPPPYRGPDPGLSNRQSPTLPSPTGKSPAPFPPPTSSSSVQSAGRCPPNPAWPPRQTPIIMQSVKSTQVQKPILQTAVAPSGPPQSSSSPPPPPIPVRSNPAVSASPPPPPPPYSSSGYASSSCPSPSSYAPMASPSPLSFASTPSPVPSSPAPVPTTDPPSYASTMQALAAQRQHGTTPTNATNALAVNGYNLSATPPPPPPYPSSMANGGTGLAQQVESQNSPHGQLPPKPGQRRFSPLTLEAPSSRSESPMSSSAASQCDSGRHGGPSQSPVSFVSSSAPSEGTQDSGLGMSTKNDVNGHGAPSIANGEDGKDDMPPPPPPPYKLTHQSPIPERKHISREREEERRESSVRNYSPQAFKFFMEQHVENLLKSHQQRMERRMQLETEMKKIGLSEEAQCQMRRMLSQKESNYIRLKRAKMNKAMFLKIKAIGVGAFGEVALVRKIDTNNHLYAMKTLRKTDVLKRNQVAHVKAERDILAEADNEWVVKLYYSFQDKDNLYFVMDYIPGGDLMSLLIKLGIFEEHLARFYIAELVCAVESVHKMGFIHRDIKPDNILIDRDGHIKLTDFGLCTGFRWTHNSKYYQRNGDHSRQDSFDPGEDWTNECRCNNAVGGNCNTFGTPHITGHPPVLKTLERRRRREHQRCLAHSLVGTPNYIAPEVLLRTGYTQLCDWWSVGVILYEMLVGQPPFMANTPAETQYKVINWSTTLQIPNYANLSPEAADLIVRLCTSADQRLGRGGAGELKAHPFFNGVDFDGGLRNKTAPYIPKIRFATDTSNFDPIVPDKLRNSADEDKMDNTLDNGKHPVHAFFEFTFRRFFDDGGHPRMNPDENEANHGPVYV</sequence>
<feature type="compositionally biased region" description="Basic and acidic residues" evidence="16">
    <location>
        <begin position="631"/>
        <end position="648"/>
    </location>
</feature>
<evidence type="ECO:0000256" key="15">
    <source>
        <dbReference type="PROSITE-ProRule" id="PRU10141"/>
    </source>
</evidence>
<dbReference type="GO" id="GO:0071944">
    <property type="term" value="C:cell periphery"/>
    <property type="evidence" value="ECO:0007669"/>
    <property type="project" value="UniProtKB-ARBA"/>
</dbReference>
<keyword evidence="4" id="KW-0963">Cytoplasm</keyword>
<protein>
    <recommendedName>
        <fullName evidence="3">non-specific serine/threonine protein kinase</fullName>
        <ecNumber evidence="3">2.7.11.1</ecNumber>
    </recommendedName>
</protein>
<dbReference type="STRING" id="35525.A0A0P5A694"/>
<dbReference type="EC" id="2.7.11.1" evidence="3"/>
<dbReference type="CDD" id="cd21778">
    <property type="entry name" value="MobB_LATS1"/>
    <property type="match status" value="1"/>
</dbReference>
<keyword evidence="11 15" id="KW-0067">ATP-binding</keyword>
<dbReference type="OrthoDB" id="3638488at2759"/>
<feature type="region of interest" description="Disordered" evidence="16">
    <location>
        <begin position="92"/>
        <end position="133"/>
    </location>
</feature>
<dbReference type="GO" id="GO:1900181">
    <property type="term" value="P:negative regulation of protein localization to nucleus"/>
    <property type="evidence" value="ECO:0007669"/>
    <property type="project" value="UniProtKB-ARBA"/>
</dbReference>
<feature type="binding site" evidence="15">
    <location>
        <position position="753"/>
    </location>
    <ligand>
        <name>ATP</name>
        <dbReference type="ChEBI" id="CHEBI:30616"/>
    </ligand>
</feature>
<keyword evidence="6" id="KW-0597">Phosphoprotein</keyword>
<name>A0A0P5A694_9CRUS</name>
<feature type="compositionally biased region" description="Polar residues" evidence="16">
    <location>
        <begin position="92"/>
        <end position="104"/>
    </location>
</feature>
<reference evidence="19 20" key="3">
    <citation type="submission" date="2016-03" db="EMBL/GenBank/DDBJ databases">
        <title>EvidentialGene: Evidence-directed Construction of Genes on Genomes.</title>
        <authorList>
            <person name="Gilbert D.G."/>
            <person name="Choi J.-H."/>
            <person name="Mockaitis K."/>
            <person name="Colbourne J."/>
            <person name="Pfrender M."/>
        </authorList>
    </citation>
    <scope>NUCLEOTIDE SEQUENCE [LARGE SCALE GENOMIC DNA]</scope>
    <source>
        <strain evidence="19 20">Xinb3</strain>
        <tissue evidence="19">Complete organism</tissue>
    </source>
</reference>
<dbReference type="InterPro" id="IPR049761">
    <property type="entry name" value="LATS1-like_MobB"/>
</dbReference>
<accession>A0A0P5A694</accession>
<evidence type="ECO:0000256" key="2">
    <source>
        <dbReference type="ARBA" id="ARBA00004496"/>
    </source>
</evidence>
<evidence type="ECO:0000256" key="3">
    <source>
        <dbReference type="ARBA" id="ARBA00012513"/>
    </source>
</evidence>
<feature type="compositionally biased region" description="Low complexity" evidence="16">
    <location>
        <begin position="411"/>
        <end position="441"/>
    </location>
</feature>
<feature type="compositionally biased region" description="Polar residues" evidence="16">
    <location>
        <begin position="471"/>
        <end position="492"/>
    </location>
</feature>
<feature type="domain" description="Protein kinase" evidence="17">
    <location>
        <begin position="723"/>
        <end position="1047"/>
    </location>
</feature>
<keyword evidence="5" id="KW-0723">Serine/threonine-protein kinase</keyword>
<evidence type="ECO:0000256" key="12">
    <source>
        <dbReference type="ARBA" id="ARBA00022842"/>
    </source>
</evidence>
<organism evidence="18">
    <name type="scientific">Daphnia magna</name>
    <dbReference type="NCBI Taxonomy" id="35525"/>
    <lineage>
        <taxon>Eukaryota</taxon>
        <taxon>Metazoa</taxon>
        <taxon>Ecdysozoa</taxon>
        <taxon>Arthropoda</taxon>
        <taxon>Crustacea</taxon>
        <taxon>Branchiopoda</taxon>
        <taxon>Diplostraca</taxon>
        <taxon>Cladocera</taxon>
        <taxon>Anomopoda</taxon>
        <taxon>Daphniidae</taxon>
        <taxon>Daphnia</taxon>
    </lineage>
</organism>
<dbReference type="EMBL" id="GDIP01219561">
    <property type="protein sequence ID" value="JAJ03841.1"/>
    <property type="molecule type" value="Transcribed_RNA"/>
</dbReference>
<dbReference type="EMBL" id="GDIP01203613">
    <property type="protein sequence ID" value="JAJ19789.1"/>
    <property type="molecule type" value="Transcribed_RNA"/>
</dbReference>
<evidence type="ECO:0000259" key="17">
    <source>
        <dbReference type="PROSITE" id="PS50011"/>
    </source>
</evidence>
<dbReference type="Proteomes" id="UP000076858">
    <property type="component" value="Unassembled WGS sequence"/>
</dbReference>
<evidence type="ECO:0000256" key="16">
    <source>
        <dbReference type="SAM" id="MobiDB-lite"/>
    </source>
</evidence>
<reference evidence="18" key="2">
    <citation type="submission" date="2015-10" db="EMBL/GenBank/DDBJ databases">
        <authorList>
            <person name="Gilbert D.G."/>
        </authorList>
    </citation>
    <scope>NUCLEOTIDE SEQUENCE</scope>
</reference>
<evidence type="ECO:0000256" key="8">
    <source>
        <dbReference type="ARBA" id="ARBA00022723"/>
    </source>
</evidence>
<dbReference type="PROSITE" id="PS50011">
    <property type="entry name" value="PROTEIN_KINASE_DOM"/>
    <property type="match status" value="1"/>
</dbReference>
<evidence type="ECO:0000256" key="6">
    <source>
        <dbReference type="ARBA" id="ARBA00022553"/>
    </source>
</evidence>
<dbReference type="InterPro" id="IPR017441">
    <property type="entry name" value="Protein_kinase_ATP_BS"/>
</dbReference>
<feature type="compositionally biased region" description="Polar residues" evidence="16">
    <location>
        <begin position="196"/>
        <end position="209"/>
    </location>
</feature>
<dbReference type="GO" id="GO:0005524">
    <property type="term" value="F:ATP binding"/>
    <property type="evidence" value="ECO:0007669"/>
    <property type="project" value="UniProtKB-UniRule"/>
</dbReference>
<gene>
    <name evidence="19" type="ORF">APZ42_023822</name>
</gene>
<evidence type="ECO:0000313" key="20">
    <source>
        <dbReference type="Proteomes" id="UP000076858"/>
    </source>
</evidence>
<keyword evidence="12" id="KW-0460">Magnesium</keyword>
<dbReference type="Pfam" id="PF00069">
    <property type="entry name" value="Pkinase"/>
    <property type="match status" value="2"/>
</dbReference>
<dbReference type="EMBL" id="LRGB01001581">
    <property type="protein sequence ID" value="KZS11105.1"/>
    <property type="molecule type" value="Genomic_DNA"/>
</dbReference>
<keyword evidence="10 18" id="KW-0418">Kinase</keyword>
<feature type="compositionally biased region" description="Low complexity" evidence="16">
    <location>
        <begin position="246"/>
        <end position="274"/>
    </location>
</feature>
<feature type="compositionally biased region" description="Polar residues" evidence="16">
    <location>
        <begin position="355"/>
        <end position="366"/>
    </location>
</feature>
<dbReference type="SUPFAM" id="SSF56112">
    <property type="entry name" value="Protein kinase-like (PK-like)"/>
    <property type="match status" value="1"/>
</dbReference>
<feature type="compositionally biased region" description="Pro residues" evidence="16">
    <location>
        <begin position="442"/>
        <end position="455"/>
    </location>
</feature>
<proteinExistence type="predicted"/>
<feature type="compositionally biased region" description="Pro residues" evidence="16">
    <location>
        <begin position="343"/>
        <end position="352"/>
    </location>
</feature>
<feature type="compositionally biased region" description="Polar residues" evidence="16">
    <location>
        <begin position="581"/>
        <end position="595"/>
    </location>
</feature>
<keyword evidence="20" id="KW-1185">Reference proteome</keyword>
<dbReference type="PANTHER" id="PTHR22988">
    <property type="entry name" value="MYOTONIC DYSTROPHY S/T KINASE-RELATED"/>
    <property type="match status" value="1"/>
</dbReference>
<dbReference type="SMART" id="SM00220">
    <property type="entry name" value="S_TKc"/>
    <property type="match status" value="1"/>
</dbReference>
<dbReference type="PROSITE" id="PS00108">
    <property type="entry name" value="PROTEIN_KINASE_ST"/>
    <property type="match status" value="1"/>
</dbReference>
<dbReference type="Gene3D" id="3.30.200.20">
    <property type="entry name" value="Phosphorylase Kinase, domain 1"/>
    <property type="match status" value="1"/>
</dbReference>
<feature type="compositionally biased region" description="Pro residues" evidence="16">
    <location>
        <begin position="166"/>
        <end position="190"/>
    </location>
</feature>
<feature type="compositionally biased region" description="Low complexity" evidence="16">
    <location>
        <begin position="124"/>
        <end position="133"/>
    </location>
</feature>
<dbReference type="GO" id="GO:0007010">
    <property type="term" value="P:cytoskeleton organization"/>
    <property type="evidence" value="ECO:0007669"/>
    <property type="project" value="UniProtKB-ARBA"/>
</dbReference>
<evidence type="ECO:0000256" key="9">
    <source>
        <dbReference type="ARBA" id="ARBA00022741"/>
    </source>
</evidence>
<keyword evidence="8" id="KW-0479">Metal-binding</keyword>
<comment type="catalytic activity">
    <reaction evidence="13">
        <text>L-threonyl-[protein] + ATP = O-phospho-L-threonyl-[protein] + ADP + H(+)</text>
        <dbReference type="Rhea" id="RHEA:46608"/>
        <dbReference type="Rhea" id="RHEA-COMP:11060"/>
        <dbReference type="Rhea" id="RHEA-COMP:11605"/>
        <dbReference type="ChEBI" id="CHEBI:15378"/>
        <dbReference type="ChEBI" id="CHEBI:30013"/>
        <dbReference type="ChEBI" id="CHEBI:30616"/>
        <dbReference type="ChEBI" id="CHEBI:61977"/>
        <dbReference type="ChEBI" id="CHEBI:456216"/>
        <dbReference type="EC" id="2.7.11.1"/>
    </reaction>
</comment>
<dbReference type="FunFam" id="1.10.510.10:FF:000199">
    <property type="entry name" value="Non-specific serine/threonine protein kinase"/>
    <property type="match status" value="1"/>
</dbReference>
<evidence type="ECO:0000256" key="13">
    <source>
        <dbReference type="ARBA" id="ARBA00047899"/>
    </source>
</evidence>
<evidence type="ECO:0000256" key="11">
    <source>
        <dbReference type="ARBA" id="ARBA00022840"/>
    </source>
</evidence>
<dbReference type="AlphaFoldDB" id="A0A0P5A694"/>
<dbReference type="InterPro" id="IPR050839">
    <property type="entry name" value="Rho-assoc_Ser/Thr_Kinase"/>
</dbReference>
<evidence type="ECO:0000313" key="19">
    <source>
        <dbReference type="EMBL" id="KZS11105.1"/>
    </source>
</evidence>
<dbReference type="GO" id="GO:0046872">
    <property type="term" value="F:metal ion binding"/>
    <property type="evidence" value="ECO:0007669"/>
    <property type="project" value="UniProtKB-KW"/>
</dbReference>
<feature type="compositionally biased region" description="Low complexity" evidence="16">
    <location>
        <begin position="566"/>
        <end position="580"/>
    </location>
</feature>
<feature type="compositionally biased region" description="Polar residues" evidence="16">
    <location>
        <begin position="503"/>
        <end position="522"/>
    </location>
</feature>
<dbReference type="InterPro" id="IPR008271">
    <property type="entry name" value="Ser/Thr_kinase_AS"/>
</dbReference>
<comment type="catalytic activity">
    <reaction evidence="14">
        <text>L-seryl-[protein] + ATP = O-phospho-L-seryl-[protein] + ADP + H(+)</text>
        <dbReference type="Rhea" id="RHEA:17989"/>
        <dbReference type="Rhea" id="RHEA-COMP:9863"/>
        <dbReference type="Rhea" id="RHEA-COMP:11604"/>
        <dbReference type="ChEBI" id="CHEBI:15378"/>
        <dbReference type="ChEBI" id="CHEBI:29999"/>
        <dbReference type="ChEBI" id="CHEBI:30616"/>
        <dbReference type="ChEBI" id="CHEBI:83421"/>
        <dbReference type="ChEBI" id="CHEBI:456216"/>
        <dbReference type="EC" id="2.7.11.1"/>
    </reaction>
</comment>
<dbReference type="FunFam" id="3.30.200.20:FF:000391">
    <property type="entry name" value="Large tumor suppressor kinase 1"/>
    <property type="match status" value="1"/>
</dbReference>
<dbReference type="FunFam" id="1.10.510.10:FF:000024">
    <property type="entry name" value="Probable serine/threonine-protein kinase cot-1"/>
    <property type="match status" value="1"/>
</dbReference>
<dbReference type="GO" id="GO:0005737">
    <property type="term" value="C:cytoplasm"/>
    <property type="evidence" value="ECO:0007669"/>
    <property type="project" value="UniProtKB-SubCell"/>
</dbReference>
<dbReference type="Gene3D" id="1.10.510.10">
    <property type="entry name" value="Transferase(Phosphotransferase) domain 1"/>
    <property type="match status" value="2"/>
</dbReference>
<evidence type="ECO:0000256" key="7">
    <source>
        <dbReference type="ARBA" id="ARBA00022679"/>
    </source>
</evidence>
<dbReference type="GO" id="GO:0004674">
    <property type="term" value="F:protein serine/threonine kinase activity"/>
    <property type="evidence" value="ECO:0007669"/>
    <property type="project" value="UniProtKB-KW"/>
</dbReference>
<dbReference type="PANTHER" id="PTHR22988:SF76">
    <property type="entry name" value="CHROMOSOME UNDETERMINED SCAFFOLD_135, WHOLE GENOME SHOTGUN SEQUENCE"/>
    <property type="match status" value="1"/>
</dbReference>
<dbReference type="InterPro" id="IPR000719">
    <property type="entry name" value="Prot_kinase_dom"/>
</dbReference>
<comment type="cofactor">
    <cofactor evidence="1">
        <name>Mg(2+)</name>
        <dbReference type="ChEBI" id="CHEBI:18420"/>
    </cofactor>
</comment>
<dbReference type="EMBL" id="GDIP01199268">
    <property type="protein sequence ID" value="JAJ24134.1"/>
    <property type="molecule type" value="Transcribed_RNA"/>
</dbReference>
<dbReference type="PROSITE" id="PS00107">
    <property type="entry name" value="PROTEIN_KINASE_ATP"/>
    <property type="match status" value="1"/>
</dbReference>
<feature type="compositionally biased region" description="Low complexity" evidence="16">
    <location>
        <begin position="540"/>
        <end position="556"/>
    </location>
</feature>
<dbReference type="InterPro" id="IPR011009">
    <property type="entry name" value="Kinase-like_dom_sf"/>
</dbReference>
<evidence type="ECO:0000256" key="14">
    <source>
        <dbReference type="ARBA" id="ARBA00048679"/>
    </source>
</evidence>
<evidence type="ECO:0000256" key="5">
    <source>
        <dbReference type="ARBA" id="ARBA00022527"/>
    </source>
</evidence>
<evidence type="ECO:0000256" key="1">
    <source>
        <dbReference type="ARBA" id="ARBA00001946"/>
    </source>
</evidence>
<reference evidence="18" key="1">
    <citation type="submission" date="2015-10" db="EMBL/GenBank/DDBJ databases">
        <title>Daphnia magna gene sets from two clonal populations assembled and annotated with EvidentialGene.</title>
        <authorList>
            <person name="Gilbert D."/>
            <person name="Podicheti R."/>
            <person name="Orsini L."/>
            <person name="Colbourne J."/>
            <person name="Pfrender M."/>
        </authorList>
    </citation>
    <scope>NUCLEOTIDE SEQUENCE</scope>
</reference>
<evidence type="ECO:0000256" key="10">
    <source>
        <dbReference type="ARBA" id="ARBA00022777"/>
    </source>
</evidence>
<comment type="subcellular location">
    <subcellularLocation>
        <location evidence="2">Cytoplasm</location>
    </subcellularLocation>
</comment>